<feature type="compositionally biased region" description="Gly residues" evidence="7">
    <location>
        <begin position="474"/>
        <end position="488"/>
    </location>
</feature>
<name>A0A7R8H8R8_LEPSM</name>
<dbReference type="GO" id="GO:0016251">
    <property type="term" value="F:RNA polymerase II general transcription initiation factor activity"/>
    <property type="evidence" value="ECO:0007669"/>
    <property type="project" value="InterPro"/>
</dbReference>
<keyword evidence="3" id="KW-0805">Transcription regulation</keyword>
<dbReference type="SUPFAM" id="SSF47113">
    <property type="entry name" value="Histone-fold"/>
    <property type="match status" value="1"/>
</dbReference>
<dbReference type="OrthoDB" id="361039at2759"/>
<dbReference type="GO" id="GO:0005669">
    <property type="term" value="C:transcription factor TFIID complex"/>
    <property type="evidence" value="ECO:0007669"/>
    <property type="project" value="InterPro"/>
</dbReference>
<dbReference type="Gene3D" id="1.25.40.770">
    <property type="entry name" value="TAF6, C-terminal HEAT repeat domain"/>
    <property type="match status" value="1"/>
</dbReference>
<evidence type="ECO:0000256" key="1">
    <source>
        <dbReference type="ARBA" id="ARBA00004123"/>
    </source>
</evidence>
<proteinExistence type="inferred from homology"/>
<evidence type="ECO:0000256" key="6">
    <source>
        <dbReference type="ARBA" id="ARBA00040091"/>
    </source>
</evidence>
<dbReference type="GO" id="GO:0003713">
    <property type="term" value="F:transcription coactivator activity"/>
    <property type="evidence" value="ECO:0007669"/>
    <property type="project" value="TreeGrafter"/>
</dbReference>
<dbReference type="GO" id="GO:0046982">
    <property type="term" value="F:protein heterodimerization activity"/>
    <property type="evidence" value="ECO:0007669"/>
    <property type="project" value="InterPro"/>
</dbReference>
<accession>A0A7R8H8R8</accession>
<dbReference type="EMBL" id="HG994583">
    <property type="protein sequence ID" value="CAF2927677.1"/>
    <property type="molecule type" value="Genomic_DNA"/>
</dbReference>
<dbReference type="SMART" id="SM00803">
    <property type="entry name" value="TAF"/>
    <property type="match status" value="1"/>
</dbReference>
<dbReference type="PANTHER" id="PTHR10221">
    <property type="entry name" value="TRANSCRIPTION INITIATION FACTOR TFIID SUBUNIT 6"/>
    <property type="match status" value="1"/>
</dbReference>
<feature type="domain" description="TATA box binding protein associated factor (TAF) histone-like fold" evidence="8">
    <location>
        <begin position="47"/>
        <end position="112"/>
    </location>
</feature>
<protein>
    <recommendedName>
        <fullName evidence="6">Transcription initiation factor TFIID subunit 6</fullName>
    </recommendedName>
</protein>
<dbReference type="FunFam" id="1.25.40.770:FF:000001">
    <property type="entry name" value="Transcription initiation factor TFIID subunit 6"/>
    <property type="match status" value="1"/>
</dbReference>
<evidence type="ECO:0000256" key="3">
    <source>
        <dbReference type="ARBA" id="ARBA00023015"/>
    </source>
</evidence>
<organism evidence="9 10">
    <name type="scientific">Lepeophtheirus salmonis</name>
    <name type="common">Salmon louse</name>
    <name type="synonym">Caligus salmonis</name>
    <dbReference type="NCBI Taxonomy" id="72036"/>
    <lineage>
        <taxon>Eukaryota</taxon>
        <taxon>Metazoa</taxon>
        <taxon>Ecdysozoa</taxon>
        <taxon>Arthropoda</taxon>
        <taxon>Crustacea</taxon>
        <taxon>Multicrustacea</taxon>
        <taxon>Hexanauplia</taxon>
        <taxon>Copepoda</taxon>
        <taxon>Siphonostomatoida</taxon>
        <taxon>Caligidae</taxon>
        <taxon>Lepeophtheirus</taxon>
    </lineage>
</organism>
<feature type="region of interest" description="Disordered" evidence="7">
    <location>
        <begin position="464"/>
        <end position="522"/>
    </location>
</feature>
<dbReference type="InterPro" id="IPR046344">
    <property type="entry name" value="TAF6_C_sf"/>
</dbReference>
<dbReference type="Pfam" id="PF07571">
    <property type="entry name" value="TAF6_C"/>
    <property type="match status" value="1"/>
</dbReference>
<dbReference type="PANTHER" id="PTHR10221:SF9">
    <property type="entry name" value="TRANSCRIPTION INITIATION FACTOR TFIID SUBUNIT 6"/>
    <property type="match status" value="1"/>
</dbReference>
<dbReference type="GO" id="GO:0000124">
    <property type="term" value="C:SAGA complex"/>
    <property type="evidence" value="ECO:0007669"/>
    <property type="project" value="InterPro"/>
</dbReference>
<feature type="compositionally biased region" description="Basic and acidic residues" evidence="7">
    <location>
        <begin position="215"/>
        <end position="225"/>
    </location>
</feature>
<gene>
    <name evidence="9" type="ORF">LSAA_9194</name>
</gene>
<feature type="region of interest" description="Disordered" evidence="7">
    <location>
        <begin position="210"/>
        <end position="234"/>
    </location>
</feature>
<dbReference type="AlphaFoldDB" id="A0A7R8H8R8"/>
<evidence type="ECO:0000256" key="7">
    <source>
        <dbReference type="SAM" id="MobiDB-lite"/>
    </source>
</evidence>
<dbReference type="InterPro" id="IPR009072">
    <property type="entry name" value="Histone-fold"/>
</dbReference>
<comment type="subcellular location">
    <subcellularLocation>
        <location evidence="1">Nucleus</location>
    </subcellularLocation>
</comment>
<dbReference type="GO" id="GO:0046695">
    <property type="term" value="C:SLIK (SAGA-like) complex"/>
    <property type="evidence" value="ECO:0007669"/>
    <property type="project" value="InterPro"/>
</dbReference>
<keyword evidence="4" id="KW-0804">Transcription</keyword>
<dbReference type="Gene3D" id="1.10.20.10">
    <property type="entry name" value="Histone, subunit A"/>
    <property type="match status" value="1"/>
</dbReference>
<sequence>MSEIWIWPTTIEGVLSVQVNKRGEERRGEETLDDWTELMNSMAEERKELGADSIKTAAESLGLSSILHEDAAKELAEHLTYRIRMLIQDAQKYAFHGKRSKVQSEDLDYALRMEGQEPLYGMSCCEYIPFRYASGGGMSGGGSGSVGLSNNNNNVSSSCSALCKEVYFLEDKEIDLSTLISSTPLPKIPMAVSLRSHWLAIDGIQPMIPENPPAKSKEMLKKESSDPLAKLSSREASDNKFSSLLAKLKSTETVTVKQLATHELSVEQQLYYKEITEACVGSDEGRRAEALQSLACDPGLHQMLPRLCTFIAEGVRVNVVQHNLAILIYLMRMVKSLLENQTLFLEKYLHELLPAVITCIVSRQLCSRPEVDNHWALRDFASRLMNNICKNFNTSTNNLQTRVTRLFSEAMKNESSPLVSYYGAIAGLQELGPETIRPLPDLIEEYKADYGSLGAYLHAGVQRSRGTSGSASSAGGGSGSSGSGGGGKAPNTSNVTPGNVGGTKILQSKPPGSGASGSGSTQRIIVVNNQRIVQGGGSI</sequence>
<evidence type="ECO:0000313" key="10">
    <source>
        <dbReference type="Proteomes" id="UP000675881"/>
    </source>
</evidence>
<evidence type="ECO:0000259" key="8">
    <source>
        <dbReference type="SMART" id="SM00803"/>
    </source>
</evidence>
<dbReference type="CDD" id="cd22931">
    <property type="entry name" value="HFD_TAF6"/>
    <property type="match status" value="1"/>
</dbReference>
<dbReference type="CDD" id="cd08050">
    <property type="entry name" value="TAF6C"/>
    <property type="match status" value="1"/>
</dbReference>
<dbReference type="Pfam" id="PF02969">
    <property type="entry name" value="TAF"/>
    <property type="match status" value="1"/>
</dbReference>
<evidence type="ECO:0000256" key="5">
    <source>
        <dbReference type="ARBA" id="ARBA00023242"/>
    </source>
</evidence>
<dbReference type="InterPro" id="IPR004823">
    <property type="entry name" value="TAF_TATA-bd_Histone-like_dom"/>
</dbReference>
<evidence type="ECO:0000256" key="2">
    <source>
        <dbReference type="ARBA" id="ARBA00007688"/>
    </source>
</evidence>
<keyword evidence="10" id="KW-1185">Reference proteome</keyword>
<reference evidence="9" key="1">
    <citation type="submission" date="2021-02" db="EMBL/GenBank/DDBJ databases">
        <authorList>
            <person name="Bekaert M."/>
        </authorList>
    </citation>
    <scope>NUCLEOTIDE SEQUENCE</scope>
    <source>
        <strain evidence="9">IoA-00</strain>
    </source>
</reference>
<dbReference type="Proteomes" id="UP000675881">
    <property type="component" value="Chromosome 4"/>
</dbReference>
<evidence type="ECO:0000313" key="9">
    <source>
        <dbReference type="EMBL" id="CAF2927677.1"/>
    </source>
</evidence>
<dbReference type="GO" id="GO:0051123">
    <property type="term" value="P:RNA polymerase II preinitiation complex assembly"/>
    <property type="evidence" value="ECO:0007669"/>
    <property type="project" value="TreeGrafter"/>
</dbReference>
<comment type="similarity">
    <text evidence="2">Belongs to the TAF6 family.</text>
</comment>
<evidence type="ECO:0000256" key="4">
    <source>
        <dbReference type="ARBA" id="ARBA00023163"/>
    </source>
</evidence>
<dbReference type="InterPro" id="IPR037796">
    <property type="entry name" value="TAF6"/>
</dbReference>
<dbReference type="InterPro" id="IPR011442">
    <property type="entry name" value="TAF6_C"/>
</dbReference>
<keyword evidence="5" id="KW-0539">Nucleus</keyword>